<keyword evidence="1" id="KW-0472">Membrane</keyword>
<evidence type="ECO:0000313" key="4">
    <source>
        <dbReference type="Proteomes" id="UP000000763"/>
    </source>
</evidence>
<accession>Q5Z4E7</accession>
<sequence length="147" mass="16203">MFLLHQVMTPFRFFFQDKASLTLFLLEEDPLLLMVAGHVPAQRLVCGELLIAMLAHVGVTLLLLLHLPLFLSRLLQLPLPLLPPPCFMFVADNGAGAPLGSFHHVCGQLVSCSSSFELRWSLQLPLIPVVPTPKCEHHTGSQFLVSG</sequence>
<dbReference type="Proteomes" id="UP000000763">
    <property type="component" value="Chromosome 6"/>
</dbReference>
<reference evidence="2" key="1">
    <citation type="submission" date="2003-01" db="EMBL/GenBank/DDBJ databases">
        <title>Oryza sativa nipponbare(GA3) genomic DNA, chromosome 6, BAC clone:B1386G10.</title>
        <authorList>
            <person name="Sasaki T."/>
            <person name="Matsumoto T."/>
            <person name="Katayose Y."/>
        </authorList>
    </citation>
    <scope>NUCLEOTIDE SEQUENCE</scope>
</reference>
<reference evidence="3" key="4">
    <citation type="journal article" date="2007" name="Genome Res.">
        <title>Curated Genome Annotation of Oryza sativa ssp. japonica and Comparative Genome Analysis with Arabidopsis thaliana.</title>
        <authorList>
            <consortium name="The Rice Annotation Project (RAP)"/>
            <person name="Itoh T."/>
            <person name="Tanaka T."/>
            <person name="Barrero R.A."/>
            <person name="Yamasaki C."/>
            <person name="Fujii Y."/>
            <person name="Hilton P.B."/>
            <person name="Antonio B.A."/>
            <person name="Aono H."/>
            <person name="Apweiler R."/>
            <person name="Bruskiewich R."/>
            <person name="Bureau T."/>
            <person name="Burr F."/>
            <person name="Costa de Oliveira A."/>
            <person name="Fuks G."/>
            <person name="Habara T."/>
            <person name="Haberer G."/>
            <person name="Han B."/>
            <person name="Harada E."/>
            <person name="Hiraki A.T."/>
            <person name="Hirochika H."/>
            <person name="Hoen D."/>
            <person name="Hokari H."/>
            <person name="Hosokawa S."/>
            <person name="Hsing Y."/>
            <person name="Ikawa H."/>
            <person name="Ikeo K."/>
            <person name="Imanishi T."/>
            <person name="Ito Y."/>
            <person name="Jaiswal P."/>
            <person name="Kanno M."/>
            <person name="Kawahara Y."/>
            <person name="Kawamura T."/>
            <person name="Kawashima H."/>
            <person name="Khurana J.P."/>
            <person name="Kikuchi S."/>
            <person name="Komatsu S."/>
            <person name="Koyanagi K.O."/>
            <person name="Kubooka H."/>
            <person name="Lieberherr D."/>
            <person name="Lin Y.C."/>
            <person name="Lonsdale D."/>
            <person name="Matsumoto T."/>
            <person name="Matsuya A."/>
            <person name="McCombie W.R."/>
            <person name="Messing J."/>
            <person name="Miyao A."/>
            <person name="Mulder N."/>
            <person name="Nagamura Y."/>
            <person name="Nam J."/>
            <person name="Namiki N."/>
            <person name="Numa H."/>
            <person name="Nurimoto S."/>
            <person name="O'donovan C."/>
            <person name="Ohyanagi H."/>
            <person name="Okido T."/>
            <person name="Oota S."/>
            <person name="Osato N."/>
            <person name="Palmer L.E."/>
            <person name="Quetier F."/>
            <person name="Raghuvanshi S."/>
            <person name="Saichi N."/>
            <person name="Sakai H."/>
            <person name="Sakai Y."/>
            <person name="Sakata K."/>
            <person name="Sakurai T."/>
            <person name="Sato F."/>
            <person name="Sato Y."/>
            <person name="Schoof H."/>
            <person name="Seki M."/>
            <person name="Shibata M."/>
            <person name="Shimizu Y."/>
            <person name="Shinozaki K."/>
            <person name="Shinso Y."/>
            <person name="Singh N.K."/>
            <person name="Smith-White B."/>
            <person name="Takeda J."/>
            <person name="Tanino M."/>
            <person name="Tatusova T."/>
            <person name="Thongjuea S."/>
            <person name="Todokoro F."/>
            <person name="Tsugane M."/>
            <person name="Tyagi A.K."/>
            <person name="Vanavichit A."/>
            <person name="Wang A."/>
            <person name="Wing R.A."/>
            <person name="Yamaguchi K."/>
            <person name="Yamamoto M."/>
            <person name="Yamamoto N."/>
            <person name="Yu Y."/>
            <person name="Zhang H."/>
            <person name="Zhao Q."/>
            <person name="Higo K."/>
            <person name="Burr B."/>
            <person name="Gojobori T."/>
            <person name="Sasaki T."/>
        </authorList>
    </citation>
    <scope>NUCLEOTIDE SEQUENCE</scope>
</reference>
<dbReference type="KEGG" id="dosa:Os06g0304300"/>
<dbReference type="EMBL" id="AP008212">
    <property type="protein sequence ID" value="BAH93468.1"/>
    <property type="molecule type" value="Genomic_DNA"/>
</dbReference>
<keyword evidence="1" id="KW-0812">Transmembrane</keyword>
<dbReference type="EMBL" id="AP006164">
    <property type="protein sequence ID" value="BAD62385.1"/>
    <property type="molecule type" value="Genomic_DNA"/>
</dbReference>
<gene>
    <name evidence="3" type="ordered locus">Os06g0304300</name>
    <name evidence="2" type="ORF">B1386G10.3</name>
</gene>
<reference evidence="3 4" key="2">
    <citation type="journal article" date="2005" name="Nature">
        <title>The map-based sequence of the rice genome.</title>
        <authorList>
            <consortium name="International rice genome sequencing project (IRGSP)"/>
            <person name="Matsumoto T."/>
            <person name="Wu J."/>
            <person name="Kanamori H."/>
            <person name="Katayose Y."/>
            <person name="Fujisawa M."/>
            <person name="Namiki N."/>
            <person name="Mizuno H."/>
            <person name="Yamamoto K."/>
            <person name="Antonio B.A."/>
            <person name="Baba T."/>
            <person name="Sakata K."/>
            <person name="Nagamura Y."/>
            <person name="Aoki H."/>
            <person name="Arikawa K."/>
            <person name="Arita K."/>
            <person name="Bito T."/>
            <person name="Chiden Y."/>
            <person name="Fujitsuka N."/>
            <person name="Fukunaka R."/>
            <person name="Hamada M."/>
            <person name="Harada C."/>
            <person name="Hayashi A."/>
            <person name="Hijishita S."/>
            <person name="Honda M."/>
            <person name="Hosokawa S."/>
            <person name="Ichikawa Y."/>
            <person name="Idonuma A."/>
            <person name="Iijima M."/>
            <person name="Ikeda M."/>
            <person name="Ikeno M."/>
            <person name="Ito K."/>
            <person name="Ito S."/>
            <person name="Ito T."/>
            <person name="Ito Y."/>
            <person name="Ito Y."/>
            <person name="Iwabuchi A."/>
            <person name="Kamiya K."/>
            <person name="Karasawa W."/>
            <person name="Kurita K."/>
            <person name="Katagiri S."/>
            <person name="Kikuta A."/>
            <person name="Kobayashi H."/>
            <person name="Kobayashi N."/>
            <person name="Machita K."/>
            <person name="Maehara T."/>
            <person name="Masukawa M."/>
            <person name="Mizubayashi T."/>
            <person name="Mukai Y."/>
            <person name="Nagasaki H."/>
            <person name="Nagata Y."/>
            <person name="Naito S."/>
            <person name="Nakashima M."/>
            <person name="Nakama Y."/>
            <person name="Nakamichi Y."/>
            <person name="Nakamura M."/>
            <person name="Meguro A."/>
            <person name="Negishi M."/>
            <person name="Ohta I."/>
            <person name="Ohta T."/>
            <person name="Okamoto M."/>
            <person name="Ono N."/>
            <person name="Saji S."/>
            <person name="Sakaguchi M."/>
            <person name="Sakai K."/>
            <person name="Shibata M."/>
            <person name="Shimokawa T."/>
            <person name="Song J."/>
            <person name="Takazaki Y."/>
            <person name="Terasawa K."/>
            <person name="Tsugane M."/>
            <person name="Tsuji K."/>
            <person name="Ueda S."/>
            <person name="Waki K."/>
            <person name="Yamagata H."/>
            <person name="Yamamoto M."/>
            <person name="Yamamoto S."/>
            <person name="Yamane H."/>
            <person name="Yoshiki S."/>
            <person name="Yoshihara R."/>
            <person name="Yukawa K."/>
            <person name="Zhong H."/>
            <person name="Yano M."/>
            <person name="Yuan Q."/>
            <person name="Ouyang S."/>
            <person name="Liu J."/>
            <person name="Jones K.M."/>
            <person name="Gansberger K."/>
            <person name="Moffat K."/>
            <person name="Hill J."/>
            <person name="Bera J."/>
            <person name="Fadrosh D."/>
            <person name="Jin S."/>
            <person name="Johri S."/>
            <person name="Kim M."/>
            <person name="Overton L."/>
            <person name="Reardon M."/>
            <person name="Tsitrin T."/>
            <person name="Vuong H."/>
            <person name="Weaver B."/>
            <person name="Ciecko A."/>
            <person name="Tallon L."/>
            <person name="Jackson J."/>
            <person name="Pai G."/>
            <person name="Aken S.V."/>
            <person name="Utterback T."/>
            <person name="Reidmuller S."/>
            <person name="Feldblyum T."/>
            <person name="Hsiao J."/>
            <person name="Zismann V."/>
            <person name="Iobst S."/>
            <person name="de Vazeille A.R."/>
            <person name="Buell C.R."/>
            <person name="Ying K."/>
            <person name="Li Y."/>
            <person name="Lu T."/>
            <person name="Huang Y."/>
            <person name="Zhao Q."/>
            <person name="Feng Q."/>
            <person name="Zhang L."/>
            <person name="Zhu J."/>
            <person name="Weng Q."/>
            <person name="Mu J."/>
            <person name="Lu Y."/>
            <person name="Fan D."/>
            <person name="Liu Y."/>
            <person name="Guan J."/>
            <person name="Zhang Y."/>
            <person name="Yu S."/>
            <person name="Liu X."/>
            <person name="Zhang Y."/>
            <person name="Hong G."/>
            <person name="Han B."/>
            <person name="Choisne N."/>
            <person name="Demange N."/>
            <person name="Orjeda G."/>
            <person name="Samain S."/>
            <person name="Cattolico L."/>
            <person name="Pelletier E."/>
            <person name="Couloux A."/>
            <person name="Segurens B."/>
            <person name="Wincker P."/>
            <person name="D'Hont A."/>
            <person name="Scarpelli C."/>
            <person name="Weissenbach J."/>
            <person name="Salanoubat M."/>
            <person name="Quetier F."/>
            <person name="Yu Y."/>
            <person name="Kim H.R."/>
            <person name="Rambo T."/>
            <person name="Currie J."/>
            <person name="Collura K."/>
            <person name="Luo M."/>
            <person name="Yang T."/>
            <person name="Ammiraju J.S.S."/>
            <person name="Engler F."/>
            <person name="Soderlund C."/>
            <person name="Wing R.A."/>
            <person name="Palmer L.E."/>
            <person name="de la Bastide M."/>
            <person name="Spiegel L."/>
            <person name="Nascimento L."/>
            <person name="Zutavern T."/>
            <person name="O'Shaughnessy A."/>
            <person name="Dike S."/>
            <person name="Dedhia N."/>
            <person name="Preston R."/>
            <person name="Balija V."/>
            <person name="McCombie W.R."/>
            <person name="Chow T."/>
            <person name="Chen H."/>
            <person name="Chung M."/>
            <person name="Chen C."/>
            <person name="Shaw J."/>
            <person name="Wu H."/>
            <person name="Hsiao K."/>
            <person name="Chao Y."/>
            <person name="Chu M."/>
            <person name="Cheng C."/>
            <person name="Hour A."/>
            <person name="Lee P."/>
            <person name="Lin S."/>
            <person name="Lin Y."/>
            <person name="Liou J."/>
            <person name="Liu S."/>
            <person name="Hsing Y."/>
            <person name="Raghuvanshi S."/>
            <person name="Mohanty A."/>
            <person name="Bharti A.K."/>
            <person name="Gaur A."/>
            <person name="Gupta V."/>
            <person name="Kumar D."/>
            <person name="Ravi V."/>
            <person name="Vij S."/>
            <person name="Kapur A."/>
            <person name="Khurana P."/>
            <person name="Khurana P."/>
            <person name="Khurana J.P."/>
            <person name="Tyagi A.K."/>
            <person name="Gaikwad K."/>
            <person name="Singh A."/>
            <person name="Dalal V."/>
            <person name="Srivastava S."/>
            <person name="Dixit A."/>
            <person name="Pal A.K."/>
            <person name="Ghazi I.A."/>
            <person name="Yadav M."/>
            <person name="Pandit A."/>
            <person name="Bhargava A."/>
            <person name="Sureshbabu K."/>
            <person name="Batra K."/>
            <person name="Sharma T.R."/>
            <person name="Mohapatra T."/>
            <person name="Singh N.K."/>
            <person name="Messing J."/>
            <person name="Nelson A.B."/>
            <person name="Fuks G."/>
            <person name="Kavchok S."/>
            <person name="Keizer G."/>
            <person name="Linton E."/>
            <person name="Llaca V."/>
            <person name="Song R."/>
            <person name="Tanyolac B."/>
            <person name="Young S."/>
            <person name="Ho-Il K."/>
            <person name="Hahn J.H."/>
            <person name="Sangsakoo G."/>
            <person name="Vanavichit A."/>
            <person name="de Mattos Luiz.A.T."/>
            <person name="Zimmer P.D."/>
            <person name="Malone G."/>
            <person name="Dellagostin O."/>
            <person name="de Oliveira A.C."/>
            <person name="Bevan M."/>
            <person name="Bancroft I."/>
            <person name="Minx P."/>
            <person name="Cordum H."/>
            <person name="Wilson R."/>
            <person name="Cheng Z."/>
            <person name="Jin W."/>
            <person name="Jiang J."/>
            <person name="Leong S.A."/>
            <person name="Iwama H."/>
            <person name="Gojobori T."/>
            <person name="Itoh T."/>
            <person name="Niimura Y."/>
            <person name="Fujii Y."/>
            <person name="Habara T."/>
            <person name="Sakai H."/>
            <person name="Sato Y."/>
            <person name="Wilson G."/>
            <person name="Kumar K."/>
            <person name="McCouch S."/>
            <person name="Juretic N."/>
            <person name="Hoen D."/>
            <person name="Wright S."/>
            <person name="Bruskiewich R."/>
            <person name="Bureau T."/>
            <person name="Miyao A."/>
            <person name="Hirochika H."/>
            <person name="Nishikawa T."/>
            <person name="Kadowaki K."/>
            <person name="Sugiura M."/>
            <person name="Burr B."/>
            <person name="Sasaki T."/>
        </authorList>
    </citation>
    <scope>NUCLEOTIDE SEQUENCE [LARGE SCALE GENOMIC DNA]</scope>
    <source>
        <strain evidence="4">cv. Nipponbare</strain>
    </source>
</reference>
<keyword evidence="1" id="KW-1133">Transmembrane helix</keyword>
<evidence type="ECO:0000313" key="3">
    <source>
        <dbReference type="EMBL" id="BAH93468.1"/>
    </source>
</evidence>
<evidence type="ECO:0000313" key="2">
    <source>
        <dbReference type="EMBL" id="BAD62385.1"/>
    </source>
</evidence>
<reference evidence="3" key="8">
    <citation type="submission" date="2012-08" db="EMBL/GenBank/DDBJ databases">
        <title>The Second Rice Annotation Project Meeting (RAP2).</title>
        <authorList>
            <consortium name="The Rice Annotation Project (RAP)"/>
        </authorList>
    </citation>
    <scope>NUCLEOTIDE SEQUENCE</scope>
</reference>
<reference evidence="3" key="7">
    <citation type="submission" date="2012-08" db="EMBL/GenBank/DDBJ databases">
        <title>Oryza sativa nipponbare(GA3) genomic DNA, chromosome 6.</title>
        <authorList>
            <consortium name="IRGSP(International Rice Genome Sequencing Project)"/>
        </authorList>
    </citation>
    <scope>NUCLEOTIDE SEQUENCE</scope>
</reference>
<proteinExistence type="predicted"/>
<protein>
    <submittedName>
        <fullName evidence="3">Os06g0304300 protein</fullName>
    </submittedName>
</protein>
<feature type="transmembrane region" description="Helical" evidence="1">
    <location>
        <begin position="49"/>
        <end position="71"/>
    </location>
</feature>
<name>Q5Z4E7_ORYSJ</name>
<evidence type="ECO:0000256" key="1">
    <source>
        <dbReference type="SAM" id="Phobius"/>
    </source>
</evidence>
<organism evidence="2 4">
    <name type="scientific">Oryza sativa subsp. japonica</name>
    <name type="common">Rice</name>
    <dbReference type="NCBI Taxonomy" id="39947"/>
    <lineage>
        <taxon>Eukaryota</taxon>
        <taxon>Viridiplantae</taxon>
        <taxon>Streptophyta</taxon>
        <taxon>Embryophyta</taxon>
        <taxon>Tracheophyta</taxon>
        <taxon>Spermatophyta</taxon>
        <taxon>Magnoliopsida</taxon>
        <taxon>Liliopsida</taxon>
        <taxon>Poales</taxon>
        <taxon>Poaceae</taxon>
        <taxon>BOP clade</taxon>
        <taxon>Oryzoideae</taxon>
        <taxon>Oryzeae</taxon>
        <taxon>Oryzinae</taxon>
        <taxon>Oryza</taxon>
        <taxon>Oryza sativa</taxon>
    </lineage>
</organism>
<reference evidence="3" key="5">
    <citation type="journal article" date="2008" name="Nucleic Acids Res.">
        <title>The Rice Annotation Project Database (RAP-DB): 2008 update.</title>
        <authorList>
            <consortium name="The Rice Annotation Project (RAP)"/>
            <person name="Tanaka T."/>
            <person name="Antonio B.A."/>
            <person name="Kikuchi S."/>
            <person name="Matsumoto T."/>
            <person name="Nagamura Y."/>
            <person name="Numa H."/>
            <person name="Sakai H."/>
            <person name="Wu J."/>
            <person name="Itoh T."/>
            <person name="Sasaki T."/>
            <person name="Aono R."/>
            <person name="Fujii Y."/>
            <person name="Habara T."/>
            <person name="Harada E."/>
            <person name="Kanno M."/>
            <person name="Kawahara Y."/>
            <person name="Kawashima H."/>
            <person name="Kubooka H."/>
            <person name="Matsuya A."/>
            <person name="Nakaoka H."/>
            <person name="Saichi N."/>
            <person name="Sanbonmatsu R."/>
            <person name="Sato Y."/>
            <person name="Shinso Y."/>
            <person name="Suzuki M."/>
            <person name="Takeda J."/>
            <person name="Tanino M."/>
            <person name="Todokoro F."/>
            <person name="Yamaguchi K."/>
            <person name="Yamamoto N."/>
            <person name="Yamasaki C."/>
            <person name="Imanishi T."/>
            <person name="Okido T."/>
            <person name="Tada M."/>
            <person name="Ikeo K."/>
            <person name="Tateno Y."/>
            <person name="Gojobori T."/>
            <person name="Lin Y.C."/>
            <person name="Wei F.J."/>
            <person name="Hsing Y.I."/>
            <person name="Zhao Q."/>
            <person name="Han B."/>
            <person name="Kramer M.R."/>
            <person name="McCombie R.W."/>
            <person name="Lonsdale D."/>
            <person name="O'Donovan C.C."/>
            <person name="Whitfield E.J."/>
            <person name="Apweiler R."/>
            <person name="Koyanagi K.O."/>
            <person name="Khurana J.P."/>
            <person name="Raghuvanshi S."/>
            <person name="Singh N.K."/>
            <person name="Tyagi A.K."/>
            <person name="Haberer G."/>
            <person name="Fujisawa M."/>
            <person name="Hosokawa S."/>
            <person name="Ito Y."/>
            <person name="Ikawa H."/>
            <person name="Shibata M."/>
            <person name="Yamamoto M."/>
            <person name="Bruskiewich R.M."/>
            <person name="Hoen D.R."/>
            <person name="Bureau TE."/>
            <person name="Namiki N."/>
            <person name="Ohyanagi H."/>
            <person name="Sakai Y."/>
            <person name="Nobushima S."/>
            <person name="Sakata K."/>
            <person name="Barrero R.A."/>
            <person name="Sato Y."/>
            <person name="Souvorov A."/>
            <person name="Smith-White B."/>
            <person name="Tatusova T."/>
            <person name="An S."/>
            <person name="An G."/>
            <person name="OOta S."/>
            <person name="Fuks G."/>
            <person name="Messing J."/>
            <person name="Christie K.R."/>
            <person name="Lieberherr D."/>
            <person name="Kim H."/>
            <person name="Zuccolo A."/>
            <person name="Wing R.A."/>
            <person name="Nobuta K."/>
            <person name="Green P.J."/>
            <person name="Lu C."/>
            <person name="Meyers BC."/>
            <person name="Chaparro C."/>
            <person name="Piegu B."/>
            <person name="Panaud O."/>
            <person name="Echeverria M."/>
        </authorList>
    </citation>
    <scope>NUCLEOTIDE SEQUENCE</scope>
</reference>
<reference evidence="4" key="6">
    <citation type="journal article" date="2008" name="Nucleic Acids Res.">
        <title>The rice annotation project database (RAP-DB): 2008 update.</title>
        <authorList>
            <consortium name="The rice annotation project (RAP)"/>
        </authorList>
    </citation>
    <scope>GENOME REANNOTATION</scope>
    <source>
        <strain evidence="4">cv. Nipponbare</strain>
    </source>
</reference>
<dbReference type="AlphaFoldDB" id="Q5Z4E7"/>
<reference evidence="3" key="3">
    <citation type="journal article" date="2006" name="Nucleic Acids Res.">
        <title>The Rice Annotation Project Database (RAP-DB): hub for Oryza sativa ssp. japonica genome information.</title>
        <authorList>
            <person name="Ohyanagi H."/>
            <person name="Tanaka T."/>
            <person name="Sakai H."/>
            <person name="Shigemoto Y."/>
            <person name="Yamaguchi K."/>
            <person name="Habara T."/>
            <person name="Fujii Y."/>
            <person name="Antonio B.A."/>
            <person name="Nagamura Y."/>
            <person name="Imanishi T."/>
            <person name="Ikeo K."/>
            <person name="Itoh T."/>
            <person name="Gojobori T."/>
            <person name="Sasaki T."/>
        </authorList>
    </citation>
    <scope>NUCLEOTIDE SEQUENCE</scope>
</reference>